<gene>
    <name evidence="1" type="ORF">LCGC14_2092210</name>
</gene>
<dbReference type="Gene3D" id="3.30.420.240">
    <property type="match status" value="1"/>
</dbReference>
<dbReference type="Gene3D" id="3.40.50.300">
    <property type="entry name" value="P-loop containing nucleotide triphosphate hydrolases"/>
    <property type="match status" value="1"/>
</dbReference>
<comment type="caution">
    <text evidence="1">The sequence shown here is derived from an EMBL/GenBank/DDBJ whole genome shotgun (WGS) entry which is preliminary data.</text>
</comment>
<evidence type="ECO:0008006" key="2">
    <source>
        <dbReference type="Google" id="ProtNLM"/>
    </source>
</evidence>
<organism evidence="1">
    <name type="scientific">marine sediment metagenome</name>
    <dbReference type="NCBI Taxonomy" id="412755"/>
    <lineage>
        <taxon>unclassified sequences</taxon>
        <taxon>metagenomes</taxon>
        <taxon>ecological metagenomes</taxon>
    </lineage>
</organism>
<feature type="non-terminal residue" evidence="1">
    <location>
        <position position="346"/>
    </location>
</feature>
<dbReference type="AlphaFoldDB" id="A0A0F9EZS1"/>
<evidence type="ECO:0000313" key="1">
    <source>
        <dbReference type="EMBL" id="KKL71711.1"/>
    </source>
</evidence>
<dbReference type="EMBL" id="LAZR01025506">
    <property type="protein sequence ID" value="KKL71711.1"/>
    <property type="molecule type" value="Genomic_DNA"/>
</dbReference>
<dbReference type="InterPro" id="IPR027417">
    <property type="entry name" value="P-loop_NTPase"/>
</dbReference>
<reference evidence="1" key="1">
    <citation type="journal article" date="2015" name="Nature">
        <title>Complex archaea that bridge the gap between prokaryotes and eukaryotes.</title>
        <authorList>
            <person name="Spang A."/>
            <person name="Saw J.H."/>
            <person name="Jorgensen S.L."/>
            <person name="Zaremba-Niedzwiedzka K."/>
            <person name="Martijn J."/>
            <person name="Lind A.E."/>
            <person name="van Eijk R."/>
            <person name="Schleper C."/>
            <person name="Guy L."/>
            <person name="Ettema T.J."/>
        </authorList>
    </citation>
    <scope>NUCLEOTIDE SEQUENCE</scope>
</reference>
<name>A0A0F9EZS1_9ZZZZ</name>
<protein>
    <recommendedName>
        <fullName evidence="2">Terminase large subunit gp17-like C-terminal domain-containing protein</fullName>
    </recommendedName>
</protein>
<accession>A0A0F9EZS1</accession>
<sequence length="346" mass="39067">MSIVDEVLSDPILFYKCCWPHGVLYGKQEEILWSLRDNDETIVPAGNGLGKDYISAVAALWFFCSRRPARVVTTRVQFTQLNDVLWGEIRRLINTCAVKLPIDYKEMKIRQIYNNGRYVPLCEIVGQCVNQNEGLLGRHLPNDIPRTLVIFDEASGISDEVYTSTDTWAHKKLVIGNPFPCNNFFFKGVKAGDLKAPDGKNYYRKVIRIRATDSPNIRLSMSQVARGETPTGEVLIPGLVDYKTYKKRRATWDRVMQCIGLDGEFYEGPETLLFPPEWLNLAEGKADALKNTKRTAKAMGIDPAEGGDNTVWAIVDDYGLMFMESQKTKDTATITGRTIALMKDYS</sequence>
<proteinExistence type="predicted"/>